<feature type="chain" id="PRO_5046125866" evidence="1">
    <location>
        <begin position="19"/>
        <end position="136"/>
    </location>
</feature>
<protein>
    <submittedName>
        <fullName evidence="3">Cupin domain-containing protein</fullName>
    </submittedName>
</protein>
<accession>A0ABW3T217</accession>
<evidence type="ECO:0000313" key="3">
    <source>
        <dbReference type="EMBL" id="MFD1190271.1"/>
    </source>
</evidence>
<feature type="domain" description="Cupin type-2" evidence="2">
    <location>
        <begin position="53"/>
        <end position="121"/>
    </location>
</feature>
<organism evidence="3 4">
    <name type="scientific">Phenylobacterium conjunctum</name>
    <dbReference type="NCBI Taxonomy" id="1298959"/>
    <lineage>
        <taxon>Bacteria</taxon>
        <taxon>Pseudomonadati</taxon>
        <taxon>Pseudomonadota</taxon>
        <taxon>Alphaproteobacteria</taxon>
        <taxon>Caulobacterales</taxon>
        <taxon>Caulobacteraceae</taxon>
        <taxon>Phenylobacterium</taxon>
    </lineage>
</organism>
<dbReference type="Gene3D" id="2.60.120.10">
    <property type="entry name" value="Jelly Rolls"/>
    <property type="match status" value="1"/>
</dbReference>
<sequence>MKFIAFAAVLSLSAGAAAAQTPVSEPVGTYARTLSGQEILAPQGPLQVTVTRTTIPAGGQLPPHKHPYARYALILEGAVKVTNLVTGTVSVVKAGEFSIESRDQWHKGEAMDGKPAVLLVIDQTPPGEANLVRMAP</sequence>
<evidence type="ECO:0000259" key="2">
    <source>
        <dbReference type="Pfam" id="PF07883"/>
    </source>
</evidence>
<dbReference type="Pfam" id="PF07883">
    <property type="entry name" value="Cupin_2"/>
    <property type="match status" value="1"/>
</dbReference>
<gene>
    <name evidence="3" type="ORF">ACFQ27_06735</name>
</gene>
<dbReference type="InterPro" id="IPR013096">
    <property type="entry name" value="Cupin_2"/>
</dbReference>
<evidence type="ECO:0000313" key="4">
    <source>
        <dbReference type="Proteomes" id="UP001597216"/>
    </source>
</evidence>
<dbReference type="SUPFAM" id="SSF51182">
    <property type="entry name" value="RmlC-like cupins"/>
    <property type="match status" value="1"/>
</dbReference>
<keyword evidence="1" id="KW-0732">Signal</keyword>
<reference evidence="4" key="1">
    <citation type="journal article" date="2019" name="Int. J. Syst. Evol. Microbiol.">
        <title>The Global Catalogue of Microorganisms (GCM) 10K type strain sequencing project: providing services to taxonomists for standard genome sequencing and annotation.</title>
        <authorList>
            <consortium name="The Broad Institute Genomics Platform"/>
            <consortium name="The Broad Institute Genome Sequencing Center for Infectious Disease"/>
            <person name="Wu L."/>
            <person name="Ma J."/>
        </authorList>
    </citation>
    <scope>NUCLEOTIDE SEQUENCE [LARGE SCALE GENOMIC DNA]</scope>
    <source>
        <strain evidence="4">CCUG 55074</strain>
    </source>
</reference>
<dbReference type="Proteomes" id="UP001597216">
    <property type="component" value="Unassembled WGS sequence"/>
</dbReference>
<name>A0ABW3T217_9CAUL</name>
<dbReference type="RefSeq" id="WP_377353064.1">
    <property type="nucleotide sequence ID" value="NZ_JBHTLQ010000011.1"/>
</dbReference>
<dbReference type="InterPro" id="IPR014710">
    <property type="entry name" value="RmlC-like_jellyroll"/>
</dbReference>
<evidence type="ECO:0000256" key="1">
    <source>
        <dbReference type="SAM" id="SignalP"/>
    </source>
</evidence>
<dbReference type="InterPro" id="IPR011051">
    <property type="entry name" value="RmlC_Cupin_sf"/>
</dbReference>
<comment type="caution">
    <text evidence="3">The sequence shown here is derived from an EMBL/GenBank/DDBJ whole genome shotgun (WGS) entry which is preliminary data.</text>
</comment>
<dbReference type="CDD" id="cd02236">
    <property type="entry name" value="cupin_CV2614-like"/>
    <property type="match status" value="1"/>
</dbReference>
<dbReference type="EMBL" id="JBHTLQ010000011">
    <property type="protein sequence ID" value="MFD1190271.1"/>
    <property type="molecule type" value="Genomic_DNA"/>
</dbReference>
<proteinExistence type="predicted"/>
<keyword evidence="4" id="KW-1185">Reference proteome</keyword>
<feature type="signal peptide" evidence="1">
    <location>
        <begin position="1"/>
        <end position="18"/>
    </location>
</feature>